<gene>
    <name evidence="2" type="ORF">RMCB_2260</name>
</gene>
<comment type="caution">
    <text evidence="2">The sequence shown here is derived from an EMBL/GenBank/DDBJ whole genome shotgun (WGS) entry which is preliminary data.</text>
</comment>
<evidence type="ECO:0008006" key="4">
    <source>
        <dbReference type="Google" id="ProtNLM"/>
    </source>
</evidence>
<dbReference type="STRING" id="146020.RMCB_2260"/>
<dbReference type="RefSeq" id="WP_036424368.1">
    <property type="nucleotide sequence ID" value="NZ_BCSX01000021.1"/>
</dbReference>
<accession>A0A100VY53</accession>
<evidence type="ECO:0000313" key="2">
    <source>
        <dbReference type="EMBL" id="GAS88164.1"/>
    </source>
</evidence>
<protein>
    <recommendedName>
        <fullName evidence="4">DUF2934 domain-containing protein</fullName>
    </recommendedName>
</protein>
<proteinExistence type="predicted"/>
<dbReference type="EMBL" id="BCSX01000021">
    <property type="protein sequence ID" value="GAS88164.1"/>
    <property type="molecule type" value="Genomic_DNA"/>
</dbReference>
<dbReference type="Proteomes" id="UP000069620">
    <property type="component" value="Unassembled WGS sequence"/>
</dbReference>
<reference evidence="3" key="2">
    <citation type="submission" date="2016-02" db="EMBL/GenBank/DDBJ databases">
        <title>Draft genome sequence of five rapidly growing Mycobacterium species.</title>
        <authorList>
            <person name="Katahira K."/>
            <person name="Gotou Y."/>
            <person name="Iida K."/>
            <person name="Ogura Y."/>
            <person name="Hayashi T."/>
        </authorList>
    </citation>
    <scope>NUCLEOTIDE SEQUENCE [LARGE SCALE GENOMIC DNA]</scope>
    <source>
        <strain evidence="3">JCM15654</strain>
    </source>
</reference>
<reference evidence="3" key="1">
    <citation type="journal article" date="2016" name="Genome Announc.">
        <title>Draft Genome Sequences of Five Rapidly Growing Mycobacterium Species, M. thermoresistibile, M. fortuitum subsp. acetamidolyticum, M. canariasense, M. brisbanense, and M. novocastrense.</title>
        <authorList>
            <person name="Katahira K."/>
            <person name="Ogura Y."/>
            <person name="Gotoh Y."/>
            <person name="Hayashi T."/>
        </authorList>
    </citation>
    <scope>NUCLEOTIDE SEQUENCE [LARGE SCALE GENOMIC DNA]</scope>
    <source>
        <strain evidence="3">JCM15654</strain>
    </source>
</reference>
<evidence type="ECO:0000313" key="3">
    <source>
        <dbReference type="Proteomes" id="UP000069620"/>
    </source>
</evidence>
<feature type="region of interest" description="Disordered" evidence="1">
    <location>
        <begin position="1"/>
        <end position="52"/>
    </location>
</feature>
<dbReference type="AlphaFoldDB" id="A0A100VY53"/>
<feature type="region of interest" description="Disordered" evidence="1">
    <location>
        <begin position="68"/>
        <end position="88"/>
    </location>
</feature>
<organism evidence="2 3">
    <name type="scientific">Mycolicibacterium brisbanense</name>
    <dbReference type="NCBI Taxonomy" id="146020"/>
    <lineage>
        <taxon>Bacteria</taxon>
        <taxon>Bacillati</taxon>
        <taxon>Actinomycetota</taxon>
        <taxon>Actinomycetes</taxon>
        <taxon>Mycobacteriales</taxon>
        <taxon>Mycobacteriaceae</taxon>
        <taxon>Mycolicibacterium</taxon>
    </lineage>
</organism>
<sequence>MAAKETSTDAGTAKPTTRRTASKRAAAQDNKPARPRKSTVGRATTSAKLPSFTHEMIAERAYHISLSERRGTDEENWHRAEAELRQGS</sequence>
<evidence type="ECO:0000256" key="1">
    <source>
        <dbReference type="SAM" id="MobiDB-lite"/>
    </source>
</evidence>
<keyword evidence="3" id="KW-1185">Reference proteome</keyword>
<name>A0A100VY53_9MYCO</name>